<proteinExistence type="predicted"/>
<protein>
    <submittedName>
        <fullName evidence="1">Uncharacterized protein</fullName>
    </submittedName>
</protein>
<organism evidence="1">
    <name type="scientific">marine sediment metagenome</name>
    <dbReference type="NCBI Taxonomy" id="412755"/>
    <lineage>
        <taxon>unclassified sequences</taxon>
        <taxon>metagenomes</taxon>
        <taxon>ecological metagenomes</taxon>
    </lineage>
</organism>
<dbReference type="AlphaFoldDB" id="A0A0F9E4G2"/>
<dbReference type="EMBL" id="LAZR01026397">
    <property type="protein sequence ID" value="KKL68873.1"/>
    <property type="molecule type" value="Genomic_DNA"/>
</dbReference>
<gene>
    <name evidence="1" type="ORF">LCGC14_2120610</name>
</gene>
<name>A0A0F9E4G2_9ZZZZ</name>
<comment type="caution">
    <text evidence="1">The sequence shown here is derived from an EMBL/GenBank/DDBJ whole genome shotgun (WGS) entry which is preliminary data.</text>
</comment>
<reference evidence="1" key="1">
    <citation type="journal article" date="2015" name="Nature">
        <title>Complex archaea that bridge the gap between prokaryotes and eukaryotes.</title>
        <authorList>
            <person name="Spang A."/>
            <person name="Saw J.H."/>
            <person name="Jorgensen S.L."/>
            <person name="Zaremba-Niedzwiedzka K."/>
            <person name="Martijn J."/>
            <person name="Lind A.E."/>
            <person name="van Eijk R."/>
            <person name="Schleper C."/>
            <person name="Guy L."/>
            <person name="Ettema T.J."/>
        </authorList>
    </citation>
    <scope>NUCLEOTIDE SEQUENCE</scope>
</reference>
<accession>A0A0F9E4G2</accession>
<sequence length="107" mass="11608">MTDEPKGTTLTGLDEEILLSGSRISVAQDGKSVNLTRKIAITQALDKHSGTTKEDKLKAYELARESESANGQILLNHEEAAMIKAAIEANWGQPGIYVPLCRWLEGA</sequence>
<evidence type="ECO:0000313" key="1">
    <source>
        <dbReference type="EMBL" id="KKL68873.1"/>
    </source>
</evidence>